<dbReference type="PANTHER" id="PTHR43283">
    <property type="entry name" value="BETA-LACTAMASE-RELATED"/>
    <property type="match status" value="1"/>
</dbReference>
<keyword evidence="3" id="KW-1185">Reference proteome</keyword>
<evidence type="ECO:0000313" key="3">
    <source>
        <dbReference type="Proteomes" id="UP001500027"/>
    </source>
</evidence>
<reference evidence="3" key="1">
    <citation type="journal article" date="2019" name="Int. J. Syst. Evol. Microbiol.">
        <title>The Global Catalogue of Microorganisms (GCM) 10K type strain sequencing project: providing services to taxonomists for standard genome sequencing and annotation.</title>
        <authorList>
            <consortium name="The Broad Institute Genomics Platform"/>
            <consortium name="The Broad Institute Genome Sequencing Center for Infectious Disease"/>
            <person name="Wu L."/>
            <person name="Ma J."/>
        </authorList>
    </citation>
    <scope>NUCLEOTIDE SEQUENCE [LARGE SCALE GENOMIC DNA]</scope>
    <source>
        <strain evidence="3">JCM 17452</strain>
    </source>
</reference>
<dbReference type="InterPro" id="IPR001466">
    <property type="entry name" value="Beta-lactam-related"/>
</dbReference>
<dbReference type="Proteomes" id="UP001500027">
    <property type="component" value="Unassembled WGS sequence"/>
</dbReference>
<dbReference type="RefSeq" id="WP_139001163.1">
    <property type="nucleotide sequence ID" value="NZ_BAABAV010000001.1"/>
</dbReference>
<accession>A0ABP8EA21</accession>
<comment type="caution">
    <text evidence="2">The sequence shown here is derived from an EMBL/GenBank/DDBJ whole genome shotgun (WGS) entry which is preliminary data.</text>
</comment>
<dbReference type="EMBL" id="BAABAV010000001">
    <property type="protein sequence ID" value="GAA4268908.1"/>
    <property type="molecule type" value="Genomic_DNA"/>
</dbReference>
<gene>
    <name evidence="2" type="ORF">GCM10022257_10090</name>
</gene>
<name>A0ABP8EA21_9FLAO</name>
<dbReference type="InterPro" id="IPR012338">
    <property type="entry name" value="Beta-lactam/transpept-like"/>
</dbReference>
<keyword evidence="2" id="KW-0378">Hydrolase</keyword>
<dbReference type="Gene3D" id="3.40.710.10">
    <property type="entry name" value="DD-peptidase/beta-lactamase superfamily"/>
    <property type="match status" value="1"/>
</dbReference>
<proteinExistence type="predicted"/>
<dbReference type="Pfam" id="PF00144">
    <property type="entry name" value="Beta-lactamase"/>
    <property type="match status" value="1"/>
</dbReference>
<organism evidence="2 3">
    <name type="scientific">Hyunsoonleella aestuarii</name>
    <dbReference type="NCBI Taxonomy" id="912802"/>
    <lineage>
        <taxon>Bacteria</taxon>
        <taxon>Pseudomonadati</taxon>
        <taxon>Bacteroidota</taxon>
        <taxon>Flavobacteriia</taxon>
        <taxon>Flavobacteriales</taxon>
        <taxon>Flavobacteriaceae</taxon>
    </lineage>
</organism>
<sequence length="398" mass="44880">MKKLLFALIAISILAGCKTEKEGSNVVINELPLKSYFQKSNLPAALMGCSNREGKISWYAFGPSIWGGKDTINENNIFRIFSMTKAISSVAALQLVEKGLIGLDDPLDELMPEMTSIPIMTKNGELVKANKSITLRNLLTHTAGFGYDFLDERLQKFDKTGWNYADLPRLFESGEKWEYGTNLDWVGKVIEKISGEDLETYLRKNITGPLKMNSTWFNVPENLKENIVSWGIRDSVGFKEYSRIPTKPVAEYNAGGGLFGSPKDYLTFLECIKNNGKYYGGQILKPEIVELMFKNQLPNGLTLSYNVIEGGMVDILGGFPDNSDVYSLSWAIENNEDELIRTKGSAYWAGMANSYYTLDNDKGIAIVYFTQLFPFNDKVSFDFYRLFEKEVYNSLNTK</sequence>
<evidence type="ECO:0000259" key="1">
    <source>
        <dbReference type="Pfam" id="PF00144"/>
    </source>
</evidence>
<dbReference type="InterPro" id="IPR050789">
    <property type="entry name" value="Diverse_Enzym_Activities"/>
</dbReference>
<dbReference type="GO" id="GO:0016787">
    <property type="term" value="F:hydrolase activity"/>
    <property type="evidence" value="ECO:0007669"/>
    <property type="project" value="UniProtKB-KW"/>
</dbReference>
<dbReference type="PROSITE" id="PS51257">
    <property type="entry name" value="PROKAR_LIPOPROTEIN"/>
    <property type="match status" value="1"/>
</dbReference>
<protein>
    <submittedName>
        <fullName evidence="2">Serine hydrolase domain-containing protein</fullName>
    </submittedName>
</protein>
<evidence type="ECO:0000313" key="2">
    <source>
        <dbReference type="EMBL" id="GAA4268908.1"/>
    </source>
</evidence>
<dbReference type="SUPFAM" id="SSF56601">
    <property type="entry name" value="beta-lactamase/transpeptidase-like"/>
    <property type="match status" value="1"/>
</dbReference>
<dbReference type="PANTHER" id="PTHR43283:SF3">
    <property type="entry name" value="BETA-LACTAMASE FAMILY PROTEIN (AFU_ORTHOLOGUE AFUA_5G07500)"/>
    <property type="match status" value="1"/>
</dbReference>
<feature type="domain" description="Beta-lactamase-related" evidence="1">
    <location>
        <begin position="66"/>
        <end position="386"/>
    </location>
</feature>